<organism evidence="4 5">
    <name type="scientific">Aeromonas lusitana</name>
    <dbReference type="NCBI Taxonomy" id="931529"/>
    <lineage>
        <taxon>Bacteria</taxon>
        <taxon>Pseudomonadati</taxon>
        <taxon>Pseudomonadota</taxon>
        <taxon>Gammaproteobacteria</taxon>
        <taxon>Aeromonadales</taxon>
        <taxon>Aeromonadaceae</taxon>
        <taxon>Aeromonas</taxon>
    </lineage>
</organism>
<dbReference type="InterPro" id="IPR036397">
    <property type="entry name" value="RNaseH_sf"/>
</dbReference>
<evidence type="ECO:0000313" key="4">
    <source>
        <dbReference type="EMBL" id="PJC94867.1"/>
    </source>
</evidence>
<gene>
    <name evidence="4" type="ORF">CUC44_02715</name>
</gene>
<dbReference type="RefSeq" id="WP_100858456.1">
    <property type="nucleotide sequence ID" value="NZ_PGCP01000003.1"/>
</dbReference>
<proteinExistence type="predicted"/>
<keyword evidence="1" id="KW-0540">Nuclease</keyword>
<dbReference type="SUPFAM" id="SSF53098">
    <property type="entry name" value="Ribonuclease H-like"/>
    <property type="match status" value="1"/>
</dbReference>
<dbReference type="OrthoDB" id="6193218at2"/>
<evidence type="ECO:0000256" key="2">
    <source>
        <dbReference type="ARBA" id="ARBA00022839"/>
    </source>
</evidence>
<dbReference type="PANTHER" id="PTHR30231">
    <property type="entry name" value="DNA POLYMERASE III SUBUNIT EPSILON"/>
    <property type="match status" value="1"/>
</dbReference>
<dbReference type="Gene3D" id="3.30.420.10">
    <property type="entry name" value="Ribonuclease H-like superfamily/Ribonuclease H"/>
    <property type="match status" value="1"/>
</dbReference>
<dbReference type="Pfam" id="PF00929">
    <property type="entry name" value="RNase_T"/>
    <property type="match status" value="1"/>
</dbReference>
<protein>
    <submittedName>
        <fullName evidence="4">DNA polymerase III subunit epsilon</fullName>
    </submittedName>
</protein>
<accession>A0A2M8HE88</accession>
<dbReference type="GO" id="GO:0006259">
    <property type="term" value="P:DNA metabolic process"/>
    <property type="evidence" value="ECO:0007669"/>
    <property type="project" value="UniProtKB-ARBA"/>
</dbReference>
<dbReference type="GO" id="GO:0005829">
    <property type="term" value="C:cytosol"/>
    <property type="evidence" value="ECO:0007669"/>
    <property type="project" value="TreeGrafter"/>
</dbReference>
<sequence>MTLWHSWRRHWHGRAFREGEFAPLFGPPPADEWVALDFETTSLDPERAEIVAIGAVRIKGNQLLSGAALSLKVQAPISLTGQSVVVHGLRHQDLQQGLPLEAALRQLLAFIGPRELVGYHIAYDLRILNLACQRLWGLHLPQPGIEVSRLYHDHLYRRYPDAVIDLRLTAICQHLDLPPLPAHDALADATSAAIIFLRLTQGGPLTYPKV</sequence>
<feature type="domain" description="Exonuclease" evidence="3">
    <location>
        <begin position="32"/>
        <end position="205"/>
    </location>
</feature>
<keyword evidence="2" id="KW-0269">Exonuclease</keyword>
<dbReference type="SMART" id="SM00479">
    <property type="entry name" value="EXOIII"/>
    <property type="match status" value="1"/>
</dbReference>
<dbReference type="Proteomes" id="UP000232060">
    <property type="component" value="Unassembled WGS sequence"/>
</dbReference>
<evidence type="ECO:0000256" key="1">
    <source>
        <dbReference type="ARBA" id="ARBA00022722"/>
    </source>
</evidence>
<dbReference type="GO" id="GO:0008408">
    <property type="term" value="F:3'-5' exonuclease activity"/>
    <property type="evidence" value="ECO:0007669"/>
    <property type="project" value="TreeGrafter"/>
</dbReference>
<keyword evidence="2" id="KW-0378">Hydrolase</keyword>
<dbReference type="GO" id="GO:0003676">
    <property type="term" value="F:nucleic acid binding"/>
    <property type="evidence" value="ECO:0007669"/>
    <property type="project" value="InterPro"/>
</dbReference>
<dbReference type="EMBL" id="PGCP01000003">
    <property type="protein sequence ID" value="PJC94867.1"/>
    <property type="molecule type" value="Genomic_DNA"/>
</dbReference>
<evidence type="ECO:0000259" key="3">
    <source>
        <dbReference type="SMART" id="SM00479"/>
    </source>
</evidence>
<dbReference type="PANTHER" id="PTHR30231:SF7">
    <property type="entry name" value="BLR4117 PROTEIN"/>
    <property type="match status" value="1"/>
</dbReference>
<dbReference type="AlphaFoldDB" id="A0A2M8HE88"/>
<reference evidence="4 5" key="1">
    <citation type="submission" date="2017-11" db="EMBL/GenBank/DDBJ databases">
        <title>Draft genome sequence of environmental isolate Aeromonas lusitania sp. nov. MDC 2473.</title>
        <authorList>
            <person name="Colston S.M."/>
            <person name="Navarro A."/>
            <person name="Martinez-Murcia A.J."/>
            <person name="Graf J."/>
        </authorList>
    </citation>
    <scope>NUCLEOTIDE SEQUENCE [LARGE SCALE GENOMIC DNA]</scope>
    <source>
        <strain evidence="4 5">MDC 2473</strain>
    </source>
</reference>
<dbReference type="InterPro" id="IPR012337">
    <property type="entry name" value="RNaseH-like_sf"/>
</dbReference>
<name>A0A2M8HE88_9GAMM</name>
<comment type="caution">
    <text evidence="4">The sequence shown here is derived from an EMBL/GenBank/DDBJ whole genome shotgun (WGS) entry which is preliminary data.</text>
</comment>
<evidence type="ECO:0000313" key="5">
    <source>
        <dbReference type="Proteomes" id="UP000232060"/>
    </source>
</evidence>
<dbReference type="InterPro" id="IPR013520">
    <property type="entry name" value="Ribonucl_H"/>
</dbReference>
<keyword evidence="5" id="KW-1185">Reference proteome</keyword>
<dbReference type="NCBIfam" id="NF006601">
    <property type="entry name" value="PRK09145.1"/>
    <property type="match status" value="1"/>
</dbReference>
<dbReference type="CDD" id="cd06127">
    <property type="entry name" value="DEDDh"/>
    <property type="match status" value="1"/>
</dbReference>